<evidence type="ECO:0000256" key="1">
    <source>
        <dbReference type="ARBA" id="ARBA00001698"/>
    </source>
</evidence>
<dbReference type="Proteomes" id="UP000718281">
    <property type="component" value="Unassembled WGS sequence"/>
</dbReference>
<feature type="transmembrane region" description="Helical" evidence="19">
    <location>
        <begin position="47"/>
        <end position="64"/>
    </location>
</feature>
<evidence type="ECO:0000256" key="19">
    <source>
        <dbReference type="SAM" id="Phobius"/>
    </source>
</evidence>
<feature type="transmembrane region" description="Helical" evidence="19">
    <location>
        <begin position="127"/>
        <end position="149"/>
    </location>
</feature>
<evidence type="ECO:0000256" key="14">
    <source>
        <dbReference type="ARBA" id="ARBA00023098"/>
    </source>
</evidence>
<gene>
    <name evidence="20" type="ORF">IPF40_12490</name>
</gene>
<keyword evidence="17" id="KW-1208">Phospholipid metabolism</keyword>
<comment type="catalytic activity">
    <reaction evidence="1 18">
        <text>a 1,2-diacyl-sn-glycero-3-phosphate + CTP + H(+) = a CDP-1,2-diacyl-sn-glycerol + diphosphate</text>
        <dbReference type="Rhea" id="RHEA:16229"/>
        <dbReference type="ChEBI" id="CHEBI:15378"/>
        <dbReference type="ChEBI" id="CHEBI:33019"/>
        <dbReference type="ChEBI" id="CHEBI:37563"/>
        <dbReference type="ChEBI" id="CHEBI:58332"/>
        <dbReference type="ChEBI" id="CHEBI:58608"/>
        <dbReference type="EC" id="2.7.7.41"/>
    </reaction>
</comment>
<reference evidence="20 21" key="1">
    <citation type="submission" date="2020-10" db="EMBL/GenBank/DDBJ databases">
        <title>Connecting structure to function with the recovery of over 1000 high-quality activated sludge metagenome-assembled genomes encoding full-length rRNA genes using long-read sequencing.</title>
        <authorList>
            <person name="Singleton C.M."/>
            <person name="Petriglieri F."/>
            <person name="Kristensen J.M."/>
            <person name="Kirkegaard R.H."/>
            <person name="Michaelsen T.Y."/>
            <person name="Andersen M.H."/>
            <person name="Karst S.M."/>
            <person name="Dueholm M.S."/>
            <person name="Nielsen P.H."/>
            <person name="Albertsen M."/>
        </authorList>
    </citation>
    <scope>NUCLEOTIDE SEQUENCE [LARGE SCALE GENOMIC DNA]</scope>
    <source>
        <strain evidence="20">AalE_18-Q3-R2-46_BAT3C.188</strain>
    </source>
</reference>
<dbReference type="PANTHER" id="PTHR46382">
    <property type="entry name" value="PHOSPHATIDATE CYTIDYLYLTRANSFERASE"/>
    <property type="match status" value="1"/>
</dbReference>
<evidence type="ECO:0000256" key="11">
    <source>
        <dbReference type="ARBA" id="ARBA00022692"/>
    </source>
</evidence>
<evidence type="ECO:0000256" key="18">
    <source>
        <dbReference type="RuleBase" id="RU003938"/>
    </source>
</evidence>
<feature type="transmembrane region" description="Helical" evidence="19">
    <location>
        <begin position="198"/>
        <end position="219"/>
    </location>
</feature>
<comment type="similarity">
    <text evidence="5 18">Belongs to the CDS family.</text>
</comment>
<dbReference type="EMBL" id="JADIXZ010000005">
    <property type="protein sequence ID" value="MBK6301817.1"/>
    <property type="molecule type" value="Genomic_DNA"/>
</dbReference>
<keyword evidence="9" id="KW-0444">Lipid biosynthesis</keyword>
<protein>
    <recommendedName>
        <fullName evidence="7 18">Phosphatidate cytidylyltransferase</fullName>
        <ecNumber evidence="6 18">2.7.7.41</ecNumber>
    </recommendedName>
</protein>
<evidence type="ECO:0000256" key="7">
    <source>
        <dbReference type="ARBA" id="ARBA00019373"/>
    </source>
</evidence>
<evidence type="ECO:0000256" key="9">
    <source>
        <dbReference type="ARBA" id="ARBA00022516"/>
    </source>
</evidence>
<accession>A0A935CEI0</accession>
<keyword evidence="11 18" id="KW-0812">Transmembrane</keyword>
<dbReference type="PANTHER" id="PTHR46382:SF1">
    <property type="entry name" value="PHOSPHATIDATE CYTIDYLYLTRANSFERASE"/>
    <property type="match status" value="1"/>
</dbReference>
<evidence type="ECO:0000313" key="21">
    <source>
        <dbReference type="Proteomes" id="UP000718281"/>
    </source>
</evidence>
<keyword evidence="16" id="KW-0594">Phospholipid biosynthesis</keyword>
<dbReference type="Pfam" id="PF01148">
    <property type="entry name" value="CTP_transf_1"/>
    <property type="match status" value="1"/>
</dbReference>
<keyword evidence="14" id="KW-0443">Lipid metabolism</keyword>
<dbReference type="InterPro" id="IPR000374">
    <property type="entry name" value="PC_trans"/>
</dbReference>
<dbReference type="GO" id="GO:0004605">
    <property type="term" value="F:phosphatidate cytidylyltransferase activity"/>
    <property type="evidence" value="ECO:0007669"/>
    <property type="project" value="UniProtKB-EC"/>
</dbReference>
<evidence type="ECO:0000256" key="5">
    <source>
        <dbReference type="ARBA" id="ARBA00010185"/>
    </source>
</evidence>
<evidence type="ECO:0000256" key="13">
    <source>
        <dbReference type="ARBA" id="ARBA00022989"/>
    </source>
</evidence>
<dbReference type="GO" id="GO:0005886">
    <property type="term" value="C:plasma membrane"/>
    <property type="evidence" value="ECO:0007669"/>
    <property type="project" value="UniProtKB-SubCell"/>
</dbReference>
<keyword evidence="12 18" id="KW-0548">Nucleotidyltransferase</keyword>
<feature type="transmembrane region" description="Helical" evidence="19">
    <location>
        <begin position="99"/>
        <end position="115"/>
    </location>
</feature>
<dbReference type="AlphaFoldDB" id="A0A935CEI0"/>
<evidence type="ECO:0000256" key="15">
    <source>
        <dbReference type="ARBA" id="ARBA00023136"/>
    </source>
</evidence>
<keyword evidence="8" id="KW-1003">Cell membrane</keyword>
<keyword evidence="10 18" id="KW-0808">Transferase</keyword>
<evidence type="ECO:0000256" key="2">
    <source>
        <dbReference type="ARBA" id="ARBA00004651"/>
    </source>
</evidence>
<feature type="transmembrane region" description="Helical" evidence="19">
    <location>
        <begin position="155"/>
        <end position="177"/>
    </location>
</feature>
<comment type="subcellular location">
    <subcellularLocation>
        <location evidence="2">Cell membrane</location>
        <topology evidence="2">Multi-pass membrane protein</topology>
    </subcellularLocation>
</comment>
<keyword evidence="13 19" id="KW-1133">Transmembrane helix</keyword>
<evidence type="ECO:0000313" key="20">
    <source>
        <dbReference type="EMBL" id="MBK6301817.1"/>
    </source>
</evidence>
<evidence type="ECO:0000256" key="3">
    <source>
        <dbReference type="ARBA" id="ARBA00005119"/>
    </source>
</evidence>
<organism evidence="20 21">
    <name type="scientific">Candidatus Phosphoribacter hodrii</name>
    <dbReference type="NCBI Taxonomy" id="2953743"/>
    <lineage>
        <taxon>Bacteria</taxon>
        <taxon>Bacillati</taxon>
        <taxon>Actinomycetota</taxon>
        <taxon>Actinomycetes</taxon>
        <taxon>Micrococcales</taxon>
        <taxon>Dermatophilaceae</taxon>
        <taxon>Candidatus Phosphoribacter</taxon>
    </lineage>
</organism>
<feature type="transmembrane region" description="Helical" evidence="19">
    <location>
        <begin position="76"/>
        <end position="93"/>
    </location>
</feature>
<dbReference type="EC" id="2.7.7.41" evidence="6 18"/>
<dbReference type="PROSITE" id="PS01315">
    <property type="entry name" value="CDS"/>
    <property type="match status" value="1"/>
</dbReference>
<evidence type="ECO:0000256" key="16">
    <source>
        <dbReference type="ARBA" id="ARBA00023209"/>
    </source>
</evidence>
<evidence type="ECO:0000256" key="10">
    <source>
        <dbReference type="ARBA" id="ARBA00022679"/>
    </source>
</evidence>
<comment type="caution">
    <text evidence="20">The sequence shown here is derived from an EMBL/GenBank/DDBJ whole genome shotgun (WGS) entry which is preliminary data.</text>
</comment>
<sequence>MSAPQPMSEAPLASPSSRAGRNLPAAIGVGLLLGALIIGTHVWRKELFLVLATASVSVGCWEIAKAMQRKGIRAPVFPVVLGCVVQMTGAYFLGEQALFVAFVLTAALIVMWRGSESISGAATDVSAGVFIAAYPALLAGFAMLLLAAPDGAWRSFTFLCVTVASDVGGYAVGVLAGRHPMAPRISPKKTWEGFAGSFLGCILVGIICVTVGLHGPWWVGAILGVVTAPAATLGDLVESAIKRDLGIKDMSNILPGHGGLMDRLDSLMVSAPFIWATLTILLPLPK</sequence>
<evidence type="ECO:0000256" key="4">
    <source>
        <dbReference type="ARBA" id="ARBA00005189"/>
    </source>
</evidence>
<evidence type="ECO:0000256" key="6">
    <source>
        <dbReference type="ARBA" id="ARBA00012487"/>
    </source>
</evidence>
<feature type="transmembrane region" description="Helical" evidence="19">
    <location>
        <begin position="267"/>
        <end position="284"/>
    </location>
</feature>
<comment type="pathway">
    <text evidence="3 18">Phospholipid metabolism; CDP-diacylglycerol biosynthesis; CDP-diacylglycerol from sn-glycerol 3-phosphate: step 3/3.</text>
</comment>
<evidence type="ECO:0000256" key="12">
    <source>
        <dbReference type="ARBA" id="ARBA00022695"/>
    </source>
</evidence>
<keyword evidence="15 19" id="KW-0472">Membrane</keyword>
<dbReference type="GO" id="GO:0016024">
    <property type="term" value="P:CDP-diacylglycerol biosynthetic process"/>
    <property type="evidence" value="ECO:0007669"/>
    <property type="project" value="TreeGrafter"/>
</dbReference>
<name>A0A935CEI0_9MICO</name>
<feature type="transmembrane region" description="Helical" evidence="19">
    <location>
        <begin position="21"/>
        <end position="41"/>
    </location>
</feature>
<proteinExistence type="inferred from homology"/>
<evidence type="ECO:0000256" key="8">
    <source>
        <dbReference type="ARBA" id="ARBA00022475"/>
    </source>
</evidence>
<evidence type="ECO:0000256" key="17">
    <source>
        <dbReference type="ARBA" id="ARBA00023264"/>
    </source>
</evidence>
<comment type="pathway">
    <text evidence="4">Lipid metabolism.</text>
</comment>